<dbReference type="InterPro" id="IPR052022">
    <property type="entry name" value="26kDa_periplasmic_antigen"/>
</dbReference>
<protein>
    <recommendedName>
        <fullName evidence="3">SIMPL domain-containing protein</fullName>
    </recommendedName>
</protein>
<gene>
    <name evidence="1" type="ORF">SAMN05660648_00493</name>
</gene>
<sequence length="219" mass="24663">MIADKHTIQVKGIGRVSRTPDTIIVWMHVESCDTDYKQAVDSAAQQLNLIRANLGTIGFKKEDLKTTSFDIHARHDNIRREDNTYKEVFIGYEVRHDLSLSFPKDMAKLDEVISVLSMCLADPGVRIGFALSDIDGAKKEILEKATKDALEKANILCNAANVKLGQLLSIDYSWDEISFVAHDKFRMSDLSIGCEEASFDFEPDDIKASDTVEFTWEIK</sequence>
<dbReference type="InterPro" id="IPR007497">
    <property type="entry name" value="SIMPL/DUF541"/>
</dbReference>
<dbReference type="RefSeq" id="WP_074670628.1">
    <property type="nucleotide sequence ID" value="NZ_FNQG01000002.1"/>
</dbReference>
<dbReference type="Proteomes" id="UP000183469">
    <property type="component" value="Unassembled WGS sequence"/>
</dbReference>
<dbReference type="EMBL" id="FNQG01000002">
    <property type="protein sequence ID" value="SDZ77144.1"/>
    <property type="molecule type" value="Genomic_DNA"/>
</dbReference>
<reference evidence="1 2" key="1">
    <citation type="submission" date="2016-10" db="EMBL/GenBank/DDBJ databases">
        <authorList>
            <person name="de Groot N.N."/>
        </authorList>
    </citation>
    <scope>NUCLEOTIDE SEQUENCE [LARGE SCALE GENOMIC DNA]</scope>
    <source>
        <strain evidence="1 2">DSM 2872</strain>
    </source>
</reference>
<dbReference type="Pfam" id="PF04402">
    <property type="entry name" value="SIMPL"/>
    <property type="match status" value="1"/>
</dbReference>
<proteinExistence type="predicted"/>
<dbReference type="Gene3D" id="3.30.110.170">
    <property type="entry name" value="Protein of unknown function (DUF541), domain 1"/>
    <property type="match status" value="1"/>
</dbReference>
<evidence type="ECO:0000313" key="1">
    <source>
        <dbReference type="EMBL" id="SDZ77144.1"/>
    </source>
</evidence>
<dbReference type="PANTHER" id="PTHR34387">
    <property type="entry name" value="SLR1258 PROTEIN"/>
    <property type="match status" value="1"/>
</dbReference>
<dbReference type="AlphaFoldDB" id="A0A1H3VSD2"/>
<dbReference type="PANTHER" id="PTHR34387:SF2">
    <property type="entry name" value="SLR1258 PROTEIN"/>
    <property type="match status" value="1"/>
</dbReference>
<evidence type="ECO:0000313" key="2">
    <source>
        <dbReference type="Proteomes" id="UP000183469"/>
    </source>
</evidence>
<evidence type="ECO:0008006" key="3">
    <source>
        <dbReference type="Google" id="ProtNLM"/>
    </source>
</evidence>
<dbReference type="GO" id="GO:0006974">
    <property type="term" value="P:DNA damage response"/>
    <property type="evidence" value="ECO:0007669"/>
    <property type="project" value="TreeGrafter"/>
</dbReference>
<dbReference type="Gene3D" id="3.30.70.2970">
    <property type="entry name" value="Protein of unknown function (DUF541), domain 2"/>
    <property type="match status" value="1"/>
</dbReference>
<organism evidence="1 2">
    <name type="scientific">Selenomonas ruminantium</name>
    <dbReference type="NCBI Taxonomy" id="971"/>
    <lineage>
        <taxon>Bacteria</taxon>
        <taxon>Bacillati</taxon>
        <taxon>Bacillota</taxon>
        <taxon>Negativicutes</taxon>
        <taxon>Selenomonadales</taxon>
        <taxon>Selenomonadaceae</taxon>
        <taxon>Selenomonas</taxon>
    </lineage>
</organism>
<accession>A0A1H3VSD2</accession>
<name>A0A1H3VSD2_SELRU</name>